<evidence type="ECO:0000256" key="2">
    <source>
        <dbReference type="ARBA" id="ARBA00009457"/>
    </source>
</evidence>
<accession>A0A9P1J0H6</accession>
<keyword evidence="5 6" id="KW-0472">Membrane</keyword>
<feature type="transmembrane region" description="Helical" evidence="7">
    <location>
        <begin position="45"/>
        <end position="64"/>
    </location>
</feature>
<comment type="similarity">
    <text evidence="2 6">Belongs to the CDC50/LEM3 family.</text>
</comment>
<dbReference type="Proteomes" id="UP001152747">
    <property type="component" value="Unassembled WGS sequence"/>
</dbReference>
<evidence type="ECO:0000256" key="5">
    <source>
        <dbReference type="ARBA" id="ARBA00023136"/>
    </source>
</evidence>
<dbReference type="Pfam" id="PF03381">
    <property type="entry name" value="CDC50"/>
    <property type="match status" value="1"/>
</dbReference>
<keyword evidence="4 7" id="KW-1133">Transmembrane helix</keyword>
<evidence type="ECO:0000256" key="4">
    <source>
        <dbReference type="ARBA" id="ARBA00022989"/>
    </source>
</evidence>
<feature type="transmembrane region" description="Helical" evidence="7">
    <location>
        <begin position="332"/>
        <end position="355"/>
    </location>
</feature>
<name>A0A9P1J0H6_9PELO</name>
<dbReference type="InterPro" id="IPR005045">
    <property type="entry name" value="CDC50/LEM3_fam"/>
</dbReference>
<dbReference type="OrthoDB" id="5836149at2759"/>
<reference evidence="8" key="1">
    <citation type="submission" date="2022-11" db="EMBL/GenBank/DDBJ databases">
        <authorList>
            <person name="Kikuchi T."/>
        </authorList>
    </citation>
    <scope>NUCLEOTIDE SEQUENCE</scope>
    <source>
        <strain evidence="8">PS1010</strain>
    </source>
</reference>
<protein>
    <submittedName>
        <fullName evidence="8">Uncharacterized protein</fullName>
    </submittedName>
</protein>
<dbReference type="GO" id="GO:0005886">
    <property type="term" value="C:plasma membrane"/>
    <property type="evidence" value="ECO:0007669"/>
    <property type="project" value="TreeGrafter"/>
</dbReference>
<evidence type="ECO:0000313" key="9">
    <source>
        <dbReference type="Proteomes" id="UP001152747"/>
    </source>
</evidence>
<comment type="caution">
    <text evidence="8">The sequence shown here is derived from an EMBL/GenBank/DDBJ whole genome shotgun (WGS) entry which is preliminary data.</text>
</comment>
<comment type="subcellular location">
    <subcellularLocation>
        <location evidence="1">Membrane</location>
    </subcellularLocation>
</comment>
<dbReference type="AlphaFoldDB" id="A0A9P1J0H6"/>
<sequence>MKTVQFSEEDEIVEYPIETIDKSSFHQQLLQQKLPGNTPIIDARIIISLTILFGFTFIGISLIIQHANNEVRLTRLRYDNSTEGYIDFLLDENYAPPIYFYYELKNALRTHRLVNEAMCKNQLLTNSEYSSEQCDPEYPWPSSYSSKYYMCTNELSFKNYANYSIMDKQCAKGESSYYAPMGGLATIMFNDTFRLVRLREFGSEKEVPIHWTENGLVPDSTKNVFGHPENNEDLCDSDMFKNTVKPIGWDKHICEMGGYQNDSFIIWMSKTAYKNFKKAYRILDTSRHPTGLKSGSYRLYVDNNYRYDNMEKYFWILHPSYFGTEMVFLQHLYLIVGLGLVILSIGLVGMQIFLIDRRKKFDDDD</sequence>
<keyword evidence="9" id="KW-1185">Reference proteome</keyword>
<dbReference type="PIRSF" id="PIRSF015840">
    <property type="entry name" value="DUF284_TM_euk"/>
    <property type="match status" value="1"/>
</dbReference>
<evidence type="ECO:0000256" key="7">
    <source>
        <dbReference type="SAM" id="Phobius"/>
    </source>
</evidence>
<organism evidence="8 9">
    <name type="scientific">Caenorhabditis angaria</name>
    <dbReference type="NCBI Taxonomy" id="860376"/>
    <lineage>
        <taxon>Eukaryota</taxon>
        <taxon>Metazoa</taxon>
        <taxon>Ecdysozoa</taxon>
        <taxon>Nematoda</taxon>
        <taxon>Chromadorea</taxon>
        <taxon>Rhabditida</taxon>
        <taxon>Rhabditina</taxon>
        <taxon>Rhabditomorpha</taxon>
        <taxon>Rhabditoidea</taxon>
        <taxon>Rhabditidae</taxon>
        <taxon>Peloderinae</taxon>
        <taxon>Caenorhabditis</taxon>
    </lineage>
</organism>
<evidence type="ECO:0000256" key="3">
    <source>
        <dbReference type="ARBA" id="ARBA00022692"/>
    </source>
</evidence>
<evidence type="ECO:0000256" key="1">
    <source>
        <dbReference type="ARBA" id="ARBA00004370"/>
    </source>
</evidence>
<dbReference type="EMBL" id="CANHGI010000006">
    <property type="protein sequence ID" value="CAI5454417.1"/>
    <property type="molecule type" value="Genomic_DNA"/>
</dbReference>
<dbReference type="PANTHER" id="PTHR10926">
    <property type="entry name" value="CELL CYCLE CONTROL PROTEIN 50"/>
    <property type="match status" value="1"/>
</dbReference>
<dbReference type="PANTHER" id="PTHR10926:SF21">
    <property type="entry name" value="PROTEIN CBG16211"/>
    <property type="match status" value="1"/>
</dbReference>
<evidence type="ECO:0000313" key="8">
    <source>
        <dbReference type="EMBL" id="CAI5454417.1"/>
    </source>
</evidence>
<gene>
    <name evidence="8" type="ORF">CAMP_LOCUS17054</name>
</gene>
<dbReference type="GO" id="GO:0005794">
    <property type="term" value="C:Golgi apparatus"/>
    <property type="evidence" value="ECO:0007669"/>
    <property type="project" value="TreeGrafter"/>
</dbReference>
<dbReference type="GO" id="GO:0005783">
    <property type="term" value="C:endoplasmic reticulum"/>
    <property type="evidence" value="ECO:0007669"/>
    <property type="project" value="TreeGrafter"/>
</dbReference>
<keyword evidence="3 7" id="KW-0812">Transmembrane</keyword>
<proteinExistence type="inferred from homology"/>
<evidence type="ECO:0000256" key="6">
    <source>
        <dbReference type="PIRNR" id="PIRNR015840"/>
    </source>
</evidence>